<organism evidence="3 5">
    <name type="scientific">Russula ochroleuca</name>
    <dbReference type="NCBI Taxonomy" id="152965"/>
    <lineage>
        <taxon>Eukaryota</taxon>
        <taxon>Fungi</taxon>
        <taxon>Dikarya</taxon>
        <taxon>Basidiomycota</taxon>
        <taxon>Agaricomycotina</taxon>
        <taxon>Agaricomycetes</taxon>
        <taxon>Russulales</taxon>
        <taxon>Russulaceae</taxon>
        <taxon>Russula</taxon>
    </lineage>
</organism>
<dbReference type="AlphaFoldDB" id="A0A9P5MP80"/>
<accession>A0A9P5MP80</accession>
<dbReference type="OrthoDB" id="2796904at2759"/>
<feature type="transmembrane region" description="Helical" evidence="2">
    <location>
        <begin position="153"/>
        <end position="172"/>
    </location>
</feature>
<dbReference type="InterPro" id="IPR021842">
    <property type="entry name" value="DUF3435"/>
</dbReference>
<dbReference type="PANTHER" id="PTHR37535">
    <property type="entry name" value="FLUG DOMAIN PROTEIN"/>
    <property type="match status" value="1"/>
</dbReference>
<feature type="region of interest" description="Disordered" evidence="1">
    <location>
        <begin position="1"/>
        <end position="25"/>
    </location>
</feature>
<proteinExistence type="predicted"/>
<keyword evidence="2" id="KW-1133">Transmembrane helix</keyword>
<keyword evidence="2" id="KW-0812">Transmembrane</keyword>
<evidence type="ECO:0000313" key="5">
    <source>
        <dbReference type="Proteomes" id="UP000759537"/>
    </source>
</evidence>
<evidence type="ECO:0000256" key="2">
    <source>
        <dbReference type="SAM" id="Phobius"/>
    </source>
</evidence>
<keyword evidence="2" id="KW-0472">Membrane</keyword>
<evidence type="ECO:0000256" key="1">
    <source>
        <dbReference type="SAM" id="MobiDB-lite"/>
    </source>
</evidence>
<reference evidence="3" key="1">
    <citation type="submission" date="2019-10" db="EMBL/GenBank/DDBJ databases">
        <authorList>
            <consortium name="DOE Joint Genome Institute"/>
            <person name="Kuo A."/>
            <person name="Miyauchi S."/>
            <person name="Kiss E."/>
            <person name="Drula E."/>
            <person name="Kohler A."/>
            <person name="Sanchez-Garcia M."/>
            <person name="Andreopoulos B."/>
            <person name="Barry K.W."/>
            <person name="Bonito G."/>
            <person name="Buee M."/>
            <person name="Carver A."/>
            <person name="Chen C."/>
            <person name="Cichocki N."/>
            <person name="Clum A."/>
            <person name="Culley D."/>
            <person name="Crous P.W."/>
            <person name="Fauchery L."/>
            <person name="Girlanda M."/>
            <person name="Hayes R."/>
            <person name="Keri Z."/>
            <person name="LaButti K."/>
            <person name="Lipzen A."/>
            <person name="Lombard V."/>
            <person name="Magnuson J."/>
            <person name="Maillard F."/>
            <person name="Morin E."/>
            <person name="Murat C."/>
            <person name="Nolan M."/>
            <person name="Ohm R."/>
            <person name="Pangilinan J."/>
            <person name="Pereira M."/>
            <person name="Perotto S."/>
            <person name="Peter M."/>
            <person name="Riley R."/>
            <person name="Sitrit Y."/>
            <person name="Stielow B."/>
            <person name="Szollosi G."/>
            <person name="Zifcakova L."/>
            <person name="Stursova M."/>
            <person name="Spatafora J.W."/>
            <person name="Tedersoo L."/>
            <person name="Vaario L.-M."/>
            <person name="Yamada A."/>
            <person name="Yan M."/>
            <person name="Wang P."/>
            <person name="Xu J."/>
            <person name="Bruns T."/>
            <person name="Baldrian P."/>
            <person name="Vilgalys R."/>
            <person name="Henrissat B."/>
            <person name="Grigoriev I.V."/>
            <person name="Hibbett D."/>
            <person name="Nagy L.G."/>
            <person name="Martin F.M."/>
        </authorList>
    </citation>
    <scope>NUCLEOTIDE SEQUENCE</scope>
    <source>
        <strain evidence="3">Prilba</strain>
    </source>
</reference>
<sequence>MRENPDNHWMTLKRPTNQPGSLDTGPVSQISQWIYHEGAEIMGLSTKSDYEKVEFTVTDIGLILKTVWLCADLIPFTSPIQRVIFHALVLLFSFGYRQGMIIGMKYEEVVVAFVRDADGRRRLATTFTVNRNKLRANALEHAKGENFQFTTTFLPYSLFCLTHLVLVVGIHFNAFKAGYKSVDEILHRPNLENVDYIHLEWREDFLNKPIFPMSYTTFWRNLQRVLLVAGFSTMARLYAFRVGALIEYNKSLTQATRNFVASHTTKVYENNYQTKRVQADLSRTRFGPCAGGQTNEPLFEVMRDLSKQNDSGAPLEATPEQKLSIESRRDITDRRAALEAAKLSKDKGQISKAKSALDQRRRALYKLILLKSREDYFEQANKLRAEGKSTDELRQRSRPARHRCDHAPLDMGCLLTYWTGEAGFGNRSGTSEELVFDDKAEDRLEGAMVWLLHYAAENWTPLSLAVPISSTSAKKPKRRRVKAVEAVEAPKANRPETWVCLLCDESKPFARRHCLSRHNKTAHIDKGAFDQSFLCPRCTPSVEISSAIEWCDHVEKTHGKMYAPIVSSKLLAETRVPQTKKTPTRSTKRKREDEIPGMVVLDLSEKPQKKARTNDEEVSSMLLETLEGDDNSDYGEFYDLFLIVFGLCL</sequence>
<dbReference type="EMBL" id="WHVB01000001">
    <property type="protein sequence ID" value="KAF8486826.1"/>
    <property type="molecule type" value="Genomic_DNA"/>
</dbReference>
<dbReference type="Pfam" id="PF11917">
    <property type="entry name" value="DUF3435"/>
    <property type="match status" value="1"/>
</dbReference>
<protein>
    <submittedName>
        <fullName evidence="3">Uncharacterized protein</fullName>
    </submittedName>
</protein>
<dbReference type="Proteomes" id="UP000759537">
    <property type="component" value="Unassembled WGS sequence"/>
</dbReference>
<evidence type="ECO:0000313" key="3">
    <source>
        <dbReference type="EMBL" id="KAF8462493.1"/>
    </source>
</evidence>
<evidence type="ECO:0000313" key="4">
    <source>
        <dbReference type="EMBL" id="KAF8486826.1"/>
    </source>
</evidence>
<dbReference type="PANTHER" id="PTHR37535:SF3">
    <property type="entry name" value="FLUG DOMAIN-CONTAINING PROTEIN"/>
    <property type="match status" value="1"/>
</dbReference>
<gene>
    <name evidence="4" type="ORF">DFH94DRAFT_700934</name>
    <name evidence="3" type="ORF">DFH94DRAFT_787911</name>
</gene>
<keyword evidence="5" id="KW-1185">Reference proteome</keyword>
<reference evidence="3" key="2">
    <citation type="journal article" date="2020" name="Nat. Commun.">
        <title>Large-scale genome sequencing of mycorrhizal fungi provides insights into the early evolution of symbiotic traits.</title>
        <authorList>
            <person name="Miyauchi S."/>
            <person name="Kiss E."/>
            <person name="Kuo A."/>
            <person name="Drula E."/>
            <person name="Kohler A."/>
            <person name="Sanchez-Garcia M."/>
            <person name="Morin E."/>
            <person name="Andreopoulos B."/>
            <person name="Barry K.W."/>
            <person name="Bonito G."/>
            <person name="Buee M."/>
            <person name="Carver A."/>
            <person name="Chen C."/>
            <person name="Cichocki N."/>
            <person name="Clum A."/>
            <person name="Culley D."/>
            <person name="Crous P.W."/>
            <person name="Fauchery L."/>
            <person name="Girlanda M."/>
            <person name="Hayes R.D."/>
            <person name="Keri Z."/>
            <person name="LaButti K."/>
            <person name="Lipzen A."/>
            <person name="Lombard V."/>
            <person name="Magnuson J."/>
            <person name="Maillard F."/>
            <person name="Murat C."/>
            <person name="Nolan M."/>
            <person name="Ohm R.A."/>
            <person name="Pangilinan J."/>
            <person name="Pereira M.F."/>
            <person name="Perotto S."/>
            <person name="Peter M."/>
            <person name="Pfister S."/>
            <person name="Riley R."/>
            <person name="Sitrit Y."/>
            <person name="Stielow J.B."/>
            <person name="Szollosi G."/>
            <person name="Zifcakova L."/>
            <person name="Stursova M."/>
            <person name="Spatafora J.W."/>
            <person name="Tedersoo L."/>
            <person name="Vaario L.M."/>
            <person name="Yamada A."/>
            <person name="Yan M."/>
            <person name="Wang P."/>
            <person name="Xu J."/>
            <person name="Bruns T."/>
            <person name="Baldrian P."/>
            <person name="Vilgalys R."/>
            <person name="Dunand C."/>
            <person name="Henrissat B."/>
            <person name="Grigoriev I.V."/>
            <person name="Hibbett D."/>
            <person name="Nagy L.G."/>
            <person name="Martin F.M."/>
        </authorList>
    </citation>
    <scope>NUCLEOTIDE SEQUENCE</scope>
    <source>
        <strain evidence="3">Prilba</strain>
    </source>
</reference>
<feature type="compositionally biased region" description="Polar residues" evidence="1">
    <location>
        <begin position="14"/>
        <end position="25"/>
    </location>
</feature>
<dbReference type="EMBL" id="WHVB01000089">
    <property type="protein sequence ID" value="KAF8462493.1"/>
    <property type="molecule type" value="Genomic_DNA"/>
</dbReference>
<name>A0A9P5MP80_9AGAM</name>
<comment type="caution">
    <text evidence="3">The sequence shown here is derived from an EMBL/GenBank/DDBJ whole genome shotgun (WGS) entry which is preliminary data.</text>
</comment>